<evidence type="ECO:0000313" key="2">
    <source>
        <dbReference type="EMBL" id="ODQ62108.1"/>
    </source>
</evidence>
<dbReference type="AlphaFoldDB" id="A0A1E3P9R3"/>
<organism evidence="2 3">
    <name type="scientific">Wickerhamomyces anomalus (strain ATCC 58044 / CBS 1984 / NCYC 433 / NRRL Y-366-8)</name>
    <name type="common">Yeast</name>
    <name type="synonym">Hansenula anomala</name>
    <dbReference type="NCBI Taxonomy" id="683960"/>
    <lineage>
        <taxon>Eukaryota</taxon>
        <taxon>Fungi</taxon>
        <taxon>Dikarya</taxon>
        <taxon>Ascomycota</taxon>
        <taxon>Saccharomycotina</taxon>
        <taxon>Saccharomycetes</taxon>
        <taxon>Phaffomycetales</taxon>
        <taxon>Wickerhamomycetaceae</taxon>
        <taxon>Wickerhamomyces</taxon>
    </lineage>
</organism>
<dbReference type="RefSeq" id="XP_019041315.1">
    <property type="nucleotide sequence ID" value="XM_019185353.1"/>
</dbReference>
<dbReference type="OrthoDB" id="10634330at2759"/>
<reference evidence="2 3" key="1">
    <citation type="journal article" date="2016" name="Proc. Natl. Acad. Sci. U.S.A.">
        <title>Comparative genomics of biotechnologically important yeasts.</title>
        <authorList>
            <person name="Riley R."/>
            <person name="Haridas S."/>
            <person name="Wolfe K.H."/>
            <person name="Lopes M.R."/>
            <person name="Hittinger C.T."/>
            <person name="Goeker M."/>
            <person name="Salamov A.A."/>
            <person name="Wisecaver J.H."/>
            <person name="Long T.M."/>
            <person name="Calvey C.H."/>
            <person name="Aerts A.L."/>
            <person name="Barry K.W."/>
            <person name="Choi C."/>
            <person name="Clum A."/>
            <person name="Coughlan A.Y."/>
            <person name="Deshpande S."/>
            <person name="Douglass A.P."/>
            <person name="Hanson S.J."/>
            <person name="Klenk H.-P."/>
            <person name="LaButti K.M."/>
            <person name="Lapidus A."/>
            <person name="Lindquist E.A."/>
            <person name="Lipzen A.M."/>
            <person name="Meier-Kolthoff J.P."/>
            <person name="Ohm R.A."/>
            <person name="Otillar R.P."/>
            <person name="Pangilinan J.L."/>
            <person name="Peng Y."/>
            <person name="Rokas A."/>
            <person name="Rosa C.A."/>
            <person name="Scheuner C."/>
            <person name="Sibirny A.A."/>
            <person name="Slot J.C."/>
            <person name="Stielow J.B."/>
            <person name="Sun H."/>
            <person name="Kurtzman C.P."/>
            <person name="Blackwell M."/>
            <person name="Grigoriev I.V."/>
            <person name="Jeffries T.W."/>
        </authorList>
    </citation>
    <scope>NUCLEOTIDE SEQUENCE [LARGE SCALE GENOMIC DNA]</scope>
    <source>
        <strain evidence="3">ATCC 58044 / CBS 1984 / NCYC 433 / NRRL Y-366-8</strain>
    </source>
</reference>
<dbReference type="Proteomes" id="UP000094112">
    <property type="component" value="Unassembled WGS sequence"/>
</dbReference>
<feature type="region of interest" description="Disordered" evidence="1">
    <location>
        <begin position="39"/>
        <end position="66"/>
    </location>
</feature>
<gene>
    <name evidence="2" type="ORF">WICANDRAFT_82216</name>
</gene>
<protein>
    <submittedName>
        <fullName evidence="2">Uncharacterized protein</fullName>
    </submittedName>
</protein>
<feature type="region of interest" description="Disordered" evidence="1">
    <location>
        <begin position="1"/>
        <end position="22"/>
    </location>
</feature>
<keyword evidence="3" id="KW-1185">Reference proteome</keyword>
<accession>A0A1E3P9R3</accession>
<name>A0A1E3P9R3_WICAA</name>
<sequence length="131" mass="15115">MSTKLEDSMNLPHNKDGLDQDIVQSTEDFDILDEFLDRRLYDQPQDNQDPSRNQQQSHQNVQFSNDITMKDDEMFTNFLTDELNKNDFLYFNGVGNDNQRQNGFDITNFGVTPTVDGTNLTTASMLLLQIL</sequence>
<dbReference type="EMBL" id="KV454208">
    <property type="protein sequence ID" value="ODQ62108.1"/>
    <property type="molecule type" value="Genomic_DNA"/>
</dbReference>
<dbReference type="GeneID" id="30202599"/>
<evidence type="ECO:0000256" key="1">
    <source>
        <dbReference type="SAM" id="MobiDB-lite"/>
    </source>
</evidence>
<proteinExistence type="predicted"/>
<feature type="compositionally biased region" description="Basic and acidic residues" evidence="1">
    <location>
        <begin position="1"/>
        <end position="18"/>
    </location>
</feature>
<evidence type="ECO:0000313" key="3">
    <source>
        <dbReference type="Proteomes" id="UP000094112"/>
    </source>
</evidence>
<feature type="compositionally biased region" description="Polar residues" evidence="1">
    <location>
        <begin position="44"/>
        <end position="66"/>
    </location>
</feature>